<protein>
    <submittedName>
        <fullName evidence="1">Uncharacterized protein</fullName>
    </submittedName>
</protein>
<sequence length="783" mass="85150">MPPKKGAKAEHKQASAATQDLEGAEQDPLQAVILADSFNRRFDVLCVDKPRCLLPMLGVPLLAWTLESLSLSNITEVIIFCTAHADAIREYVASSPYSKSLNVQCVSDSLSRSAGDALRKLDSMQIINPKIPFLLLHSPIVGNVDLSQLVKQHQALRAVDPNVIMSVGVGIGGRRHPESPIMVVNTKSSHLLQYTAHPILPHESRFHLPASLILDSATPHSLALEIWSGPSTRSYAFPPAPTLDSPYQPTASSLASAGGYRDLGIDVCEADIPAQLTENFDWNDLRRHLVRGVLQADLLGKKIAVIKVGDNDIASRQTGTDDQKKTGIGMGKGRYVERIRDTRTYADITRDILRRWAFPLVPDSGILTKVDYDLRIGGVYVAKDGVTLARTAQVYGACLIGPKTSLASNTYIKNSTIGSNCHISSHTQVCQSFIFENVRIGKGCTLNTCIIGKGVVIEEGVTIGRGALLGDGVRIGKGQVVQPFARVGRTPFVKNEDDTDEEDDTVETQEADAQKLDGPTSIGYIWPADDMDETLSDDEDERELLDPYEHPDNKRLLQLGRDLDDDVSDTESTCSTLSRASSSHASTGSLASSTGIPVGVASAADFSVEARLTLERNVSENHSVSDTILELKTLMLSSNVGISGPGGGREAVVAFLMSLIDATKGAKEIKVKSEQVWSKWGGILAGLNAPPVDSILEVQRFCVQNPAYAPFFHFFLNALYTADVVESSHVIGWYRSEAARGRGESESAEDDWKTLWERGRMFVTAMMEAEDSDEEEESDDDEE</sequence>
<keyword evidence="2" id="KW-1185">Reference proteome</keyword>
<evidence type="ECO:0000313" key="1">
    <source>
        <dbReference type="EMBL" id="KAJ9118135.1"/>
    </source>
</evidence>
<dbReference type="Proteomes" id="UP001243375">
    <property type="component" value="Unassembled WGS sequence"/>
</dbReference>
<reference evidence="1" key="1">
    <citation type="submission" date="2023-04" db="EMBL/GenBank/DDBJ databases">
        <title>Draft Genome sequencing of Naganishia species isolated from polar environments using Oxford Nanopore Technology.</title>
        <authorList>
            <person name="Leo P."/>
            <person name="Venkateswaran K."/>
        </authorList>
    </citation>
    <scope>NUCLEOTIDE SEQUENCE</scope>
    <source>
        <strain evidence="1">MNA-CCFEE 5425</strain>
    </source>
</reference>
<gene>
    <name evidence="1" type="ORF">QFC22_004038</name>
</gene>
<proteinExistence type="predicted"/>
<organism evidence="1 2">
    <name type="scientific">Naganishia vaughanmartiniae</name>
    <dbReference type="NCBI Taxonomy" id="1424756"/>
    <lineage>
        <taxon>Eukaryota</taxon>
        <taxon>Fungi</taxon>
        <taxon>Dikarya</taxon>
        <taxon>Basidiomycota</taxon>
        <taxon>Agaricomycotina</taxon>
        <taxon>Tremellomycetes</taxon>
        <taxon>Filobasidiales</taxon>
        <taxon>Filobasidiaceae</taxon>
        <taxon>Naganishia</taxon>
    </lineage>
</organism>
<comment type="caution">
    <text evidence="1">The sequence shown here is derived from an EMBL/GenBank/DDBJ whole genome shotgun (WGS) entry which is preliminary data.</text>
</comment>
<dbReference type="EMBL" id="JASBWU010000011">
    <property type="protein sequence ID" value="KAJ9118135.1"/>
    <property type="molecule type" value="Genomic_DNA"/>
</dbReference>
<name>A0ACC2X273_9TREE</name>
<evidence type="ECO:0000313" key="2">
    <source>
        <dbReference type="Proteomes" id="UP001243375"/>
    </source>
</evidence>
<accession>A0ACC2X273</accession>